<dbReference type="InterPro" id="IPR009056">
    <property type="entry name" value="Cyt_c-like_dom"/>
</dbReference>
<dbReference type="Gene3D" id="1.10.760.10">
    <property type="entry name" value="Cytochrome c-like domain"/>
    <property type="match status" value="1"/>
</dbReference>
<dbReference type="PROSITE" id="PS51007">
    <property type="entry name" value="CYTC"/>
    <property type="match status" value="1"/>
</dbReference>
<evidence type="ECO:0000256" key="2">
    <source>
        <dbReference type="ARBA" id="ARBA00022723"/>
    </source>
</evidence>
<keyword evidence="3 4" id="KW-0408">Iron</keyword>
<evidence type="ECO:0000313" key="6">
    <source>
        <dbReference type="EMBL" id="MDN5203037.1"/>
    </source>
</evidence>
<reference evidence="6" key="1">
    <citation type="submission" date="2023-06" db="EMBL/GenBank/DDBJ databases">
        <title>Genomic of Parafulvivirga corallium.</title>
        <authorList>
            <person name="Wang G."/>
        </authorList>
    </citation>
    <scope>NUCLEOTIDE SEQUENCE</scope>
    <source>
        <strain evidence="6">BMA10</strain>
    </source>
</reference>
<comment type="caution">
    <text evidence="6">The sequence shown here is derived from an EMBL/GenBank/DDBJ whole genome shotgun (WGS) entry which is preliminary data.</text>
</comment>
<dbReference type="RefSeq" id="WP_346753059.1">
    <property type="nucleotide sequence ID" value="NZ_JAUJEA010000006.1"/>
</dbReference>
<dbReference type="Pfam" id="PF00034">
    <property type="entry name" value="Cytochrom_C"/>
    <property type="match status" value="1"/>
</dbReference>
<accession>A0ABT8KQK9</accession>
<evidence type="ECO:0000259" key="5">
    <source>
        <dbReference type="PROSITE" id="PS51007"/>
    </source>
</evidence>
<evidence type="ECO:0000256" key="3">
    <source>
        <dbReference type="ARBA" id="ARBA00023004"/>
    </source>
</evidence>
<evidence type="ECO:0000313" key="7">
    <source>
        <dbReference type="Proteomes" id="UP001172082"/>
    </source>
</evidence>
<keyword evidence="2 4" id="KW-0479">Metal-binding</keyword>
<sequence length="141" mass="15918">MIKRSLWIVSIILILAGVMAMSFDNRSFHYENELEESIKRGKDVYMNTCLTCHMENGEGITGVFPPLAKSDYLMEDTKRSIRVLIYGANSEMEVNGTIYNGSMDATGLNDQEISDVLNYIRNSWGNKGGIVRPEDVGQERE</sequence>
<keyword evidence="1 4" id="KW-0349">Heme</keyword>
<name>A0ABT8KQK9_9BACT</name>
<feature type="domain" description="Cytochrome c" evidence="5">
    <location>
        <begin position="36"/>
        <end position="124"/>
    </location>
</feature>
<dbReference type="EMBL" id="JAUJEA010000006">
    <property type="protein sequence ID" value="MDN5203037.1"/>
    <property type="molecule type" value="Genomic_DNA"/>
</dbReference>
<keyword evidence="7" id="KW-1185">Reference proteome</keyword>
<dbReference type="InterPro" id="IPR051459">
    <property type="entry name" value="Cytochrome_c-type_DH"/>
</dbReference>
<dbReference type="PANTHER" id="PTHR35008:SF8">
    <property type="entry name" value="ALCOHOL DEHYDROGENASE CYTOCHROME C SUBUNIT"/>
    <property type="match status" value="1"/>
</dbReference>
<evidence type="ECO:0000256" key="4">
    <source>
        <dbReference type="PROSITE-ProRule" id="PRU00433"/>
    </source>
</evidence>
<dbReference type="SUPFAM" id="SSF46626">
    <property type="entry name" value="Cytochrome c"/>
    <property type="match status" value="1"/>
</dbReference>
<proteinExistence type="predicted"/>
<protein>
    <submittedName>
        <fullName evidence="6">Cytochrome c</fullName>
    </submittedName>
</protein>
<dbReference type="InterPro" id="IPR036909">
    <property type="entry name" value="Cyt_c-like_dom_sf"/>
</dbReference>
<organism evidence="6 7">
    <name type="scientific">Splendidivirga corallicola</name>
    <dbReference type="NCBI Taxonomy" id="3051826"/>
    <lineage>
        <taxon>Bacteria</taxon>
        <taxon>Pseudomonadati</taxon>
        <taxon>Bacteroidota</taxon>
        <taxon>Cytophagia</taxon>
        <taxon>Cytophagales</taxon>
        <taxon>Splendidivirgaceae</taxon>
        <taxon>Splendidivirga</taxon>
    </lineage>
</organism>
<dbReference type="Proteomes" id="UP001172082">
    <property type="component" value="Unassembled WGS sequence"/>
</dbReference>
<evidence type="ECO:0000256" key="1">
    <source>
        <dbReference type="ARBA" id="ARBA00022617"/>
    </source>
</evidence>
<dbReference type="PANTHER" id="PTHR35008">
    <property type="entry name" value="BLL4482 PROTEIN-RELATED"/>
    <property type="match status" value="1"/>
</dbReference>
<gene>
    <name evidence="6" type="ORF">QQ008_16735</name>
</gene>